<feature type="region of interest" description="Disordered" evidence="1">
    <location>
        <begin position="264"/>
        <end position="286"/>
    </location>
</feature>
<proteinExistence type="predicted"/>
<protein>
    <submittedName>
        <fullName evidence="2">Uncharacterized protein</fullName>
    </submittedName>
</protein>
<organism evidence="2 3">
    <name type="scientific">Kingdonia uniflora</name>
    <dbReference type="NCBI Taxonomy" id="39325"/>
    <lineage>
        <taxon>Eukaryota</taxon>
        <taxon>Viridiplantae</taxon>
        <taxon>Streptophyta</taxon>
        <taxon>Embryophyta</taxon>
        <taxon>Tracheophyta</taxon>
        <taxon>Spermatophyta</taxon>
        <taxon>Magnoliopsida</taxon>
        <taxon>Ranunculales</taxon>
        <taxon>Circaeasteraceae</taxon>
        <taxon>Kingdonia</taxon>
    </lineage>
</organism>
<accession>A0A7J7NC41</accession>
<evidence type="ECO:0000313" key="2">
    <source>
        <dbReference type="EMBL" id="KAF6164717.1"/>
    </source>
</evidence>
<comment type="caution">
    <text evidence="2">The sequence shown here is derived from an EMBL/GenBank/DDBJ whole genome shotgun (WGS) entry which is preliminary data.</text>
</comment>
<dbReference type="EMBL" id="JACGCM010000911">
    <property type="protein sequence ID" value="KAF6164717.1"/>
    <property type="molecule type" value="Genomic_DNA"/>
</dbReference>
<sequence>MSVSGRGATTAGQTDSEQDSIDSNNLPQRDFKLRKISSIRIGFWSIRITYLNVISKHGTGINKTFCVTIDGTNFLIDSDDIRATFGLGEPVVLDVPPLEWPLVILEFPPKEVMEEELIVSGRKKGIYLRCKNVVPTLCLLHMVAHRNIIPQLGNKNVLVGNMIYLVYLYAKGLRVDLVLIILHEMSATANPDNQTRPLPYSRFIAQILTDLGYVIRPDEEIDEKNKVINSRYWEKSRKHMLPVLESETEGDAADSRTEFIPARRAARFSTSTTAPTNLPDPSAYAPTELVPPDLAALHSYIETRFTRMETQIQSQFQIFTDVLGRLQNSMDALSSGPPAPDRDEQS</sequence>
<feature type="region of interest" description="Disordered" evidence="1">
    <location>
        <begin position="1"/>
        <end position="24"/>
    </location>
</feature>
<gene>
    <name evidence="2" type="ORF">GIB67_040969</name>
</gene>
<feature type="compositionally biased region" description="Polar residues" evidence="1">
    <location>
        <begin position="10"/>
        <end position="24"/>
    </location>
</feature>
<keyword evidence="3" id="KW-1185">Reference proteome</keyword>
<dbReference type="AlphaFoldDB" id="A0A7J7NC41"/>
<evidence type="ECO:0000313" key="3">
    <source>
        <dbReference type="Proteomes" id="UP000541444"/>
    </source>
</evidence>
<dbReference type="OrthoDB" id="848707at2759"/>
<name>A0A7J7NC41_9MAGN</name>
<dbReference type="Proteomes" id="UP000541444">
    <property type="component" value="Unassembled WGS sequence"/>
</dbReference>
<reference evidence="2 3" key="1">
    <citation type="journal article" date="2020" name="IScience">
        <title>Genome Sequencing of the Endangered Kingdonia uniflora (Circaeasteraceae, Ranunculales) Reveals Potential Mechanisms of Evolutionary Specialization.</title>
        <authorList>
            <person name="Sun Y."/>
            <person name="Deng T."/>
            <person name="Zhang A."/>
            <person name="Moore M.J."/>
            <person name="Landis J.B."/>
            <person name="Lin N."/>
            <person name="Zhang H."/>
            <person name="Zhang X."/>
            <person name="Huang J."/>
            <person name="Zhang X."/>
            <person name="Sun H."/>
            <person name="Wang H."/>
        </authorList>
    </citation>
    <scope>NUCLEOTIDE SEQUENCE [LARGE SCALE GENOMIC DNA]</scope>
    <source>
        <strain evidence="2">TB1705</strain>
        <tissue evidence="2">Leaf</tissue>
    </source>
</reference>
<evidence type="ECO:0000256" key="1">
    <source>
        <dbReference type="SAM" id="MobiDB-lite"/>
    </source>
</evidence>